<dbReference type="Pfam" id="PF02152">
    <property type="entry name" value="FolB"/>
    <property type="match status" value="1"/>
</dbReference>
<dbReference type="CDD" id="cd00534">
    <property type="entry name" value="DHNA_DHNTPE"/>
    <property type="match status" value="1"/>
</dbReference>
<dbReference type="Proteomes" id="UP000579136">
    <property type="component" value="Unassembled WGS sequence"/>
</dbReference>
<dbReference type="Gene3D" id="3.30.1130.10">
    <property type="match status" value="1"/>
</dbReference>
<dbReference type="SMART" id="SM00905">
    <property type="entry name" value="FolB"/>
    <property type="match status" value="1"/>
</dbReference>
<dbReference type="InterPro" id="IPR006157">
    <property type="entry name" value="FolB_dom"/>
</dbReference>
<accession>A0A9Q2HFU4</accession>
<keyword evidence="7 9" id="KW-0456">Lyase</keyword>
<dbReference type="GO" id="GO:0046656">
    <property type="term" value="P:folic acid biosynthetic process"/>
    <property type="evidence" value="ECO:0007669"/>
    <property type="project" value="UniProtKB-UniRule"/>
</dbReference>
<dbReference type="EC" id="4.1.2.25" evidence="9"/>
<dbReference type="PANTHER" id="PTHR42844">
    <property type="entry name" value="DIHYDRONEOPTERIN ALDOLASE 1-RELATED"/>
    <property type="match status" value="1"/>
</dbReference>
<dbReference type="FunFam" id="3.30.1130.10:FF:000003">
    <property type="entry name" value="7,8-dihydroneopterin aldolase"/>
    <property type="match status" value="1"/>
</dbReference>
<evidence type="ECO:0000256" key="6">
    <source>
        <dbReference type="ARBA" id="ARBA00022909"/>
    </source>
</evidence>
<comment type="catalytic activity">
    <reaction evidence="2 9">
        <text>7,8-dihydroneopterin = 6-hydroxymethyl-7,8-dihydropterin + glycolaldehyde</text>
        <dbReference type="Rhea" id="RHEA:10540"/>
        <dbReference type="ChEBI" id="CHEBI:17001"/>
        <dbReference type="ChEBI" id="CHEBI:17071"/>
        <dbReference type="ChEBI" id="CHEBI:44841"/>
        <dbReference type="EC" id="4.1.2.25"/>
    </reaction>
</comment>
<comment type="subunit">
    <text evidence="8">Homooctamer. Four molecules assemble into a ring, and two rings come together to give a cylinder with a hole of at least 13 a diameter.</text>
</comment>
<evidence type="ECO:0000259" key="10">
    <source>
        <dbReference type="SMART" id="SM00905"/>
    </source>
</evidence>
<protein>
    <recommendedName>
        <fullName evidence="9">7,8-dihydroneopterin aldolase</fullName>
        <ecNumber evidence="9">4.1.2.25</ecNumber>
    </recommendedName>
</protein>
<evidence type="ECO:0000256" key="9">
    <source>
        <dbReference type="RuleBase" id="RU362079"/>
    </source>
</evidence>
<proteinExistence type="inferred from homology"/>
<dbReference type="GO" id="GO:0005737">
    <property type="term" value="C:cytoplasm"/>
    <property type="evidence" value="ECO:0007669"/>
    <property type="project" value="TreeGrafter"/>
</dbReference>
<evidence type="ECO:0000256" key="1">
    <source>
        <dbReference type="ARBA" id="ARBA00000693"/>
    </source>
</evidence>
<evidence type="ECO:0000256" key="8">
    <source>
        <dbReference type="ARBA" id="ARBA00065097"/>
    </source>
</evidence>
<sequence>MDIIKVNGIRLYAYHGVLQAERDIGQYFIVDVALYTDLSDAGFSDDVNDTINYAEVYESVETIVQGPPVNLLEHLGHKIIEKLMSDYPAVKKIEVTITKPSPPIDGNYKDVSVTLNREVK</sequence>
<evidence type="ECO:0000256" key="2">
    <source>
        <dbReference type="ARBA" id="ARBA00001353"/>
    </source>
</evidence>
<name>A0A9Q2HFU4_9STAP</name>
<gene>
    <name evidence="11" type="ORF">HNQ45_000771</name>
</gene>
<dbReference type="GO" id="GO:0004150">
    <property type="term" value="F:dihydroneopterin aldolase activity"/>
    <property type="evidence" value="ECO:0007669"/>
    <property type="project" value="UniProtKB-UniRule"/>
</dbReference>
<keyword evidence="12" id="KW-1185">Reference proteome</keyword>
<dbReference type="EMBL" id="JACHHF010000004">
    <property type="protein sequence ID" value="MBB5175887.1"/>
    <property type="molecule type" value="Genomic_DNA"/>
</dbReference>
<keyword evidence="6 9" id="KW-0289">Folate biosynthesis</keyword>
<comment type="catalytic activity">
    <reaction evidence="1">
        <text>7,8-dihydroneopterin = 7,8-dihydromonapterin</text>
        <dbReference type="Rhea" id="RHEA:45328"/>
        <dbReference type="ChEBI" id="CHEBI:17001"/>
        <dbReference type="ChEBI" id="CHEBI:71175"/>
        <dbReference type="EC" id="5.1.99.8"/>
    </reaction>
</comment>
<dbReference type="AlphaFoldDB" id="A0A9Q2HFU4"/>
<dbReference type="InterPro" id="IPR043133">
    <property type="entry name" value="GTP-CH-I_C/QueF"/>
</dbReference>
<evidence type="ECO:0000313" key="12">
    <source>
        <dbReference type="Proteomes" id="UP000579136"/>
    </source>
</evidence>
<dbReference type="NCBIfam" id="TIGR00526">
    <property type="entry name" value="folB_dom"/>
    <property type="match status" value="1"/>
</dbReference>
<comment type="caution">
    <text evidence="11">The sequence shown here is derived from an EMBL/GenBank/DDBJ whole genome shotgun (WGS) entry which is preliminary data.</text>
</comment>
<organism evidence="11 12">
    <name type="scientific">Nosocomiicoccus ampullae</name>
    <dbReference type="NCBI Taxonomy" id="489910"/>
    <lineage>
        <taxon>Bacteria</taxon>
        <taxon>Bacillati</taxon>
        <taxon>Bacillota</taxon>
        <taxon>Bacilli</taxon>
        <taxon>Bacillales</taxon>
        <taxon>Staphylococcaceae</taxon>
        <taxon>Nosocomiicoccus</taxon>
    </lineage>
</organism>
<feature type="domain" description="Dihydroneopterin aldolase/epimerase" evidence="10">
    <location>
        <begin position="4"/>
        <end position="117"/>
    </location>
</feature>
<evidence type="ECO:0000256" key="7">
    <source>
        <dbReference type="ARBA" id="ARBA00023239"/>
    </source>
</evidence>
<comment type="pathway">
    <text evidence="4 9">Cofactor biosynthesis; tetrahydrofolate biosynthesis; 2-amino-4-hydroxy-6-hydroxymethyl-7,8-dihydropteridine diphosphate from 7,8-dihydroneopterin triphosphate: step 3/4.</text>
</comment>
<dbReference type="GO" id="GO:0046654">
    <property type="term" value="P:tetrahydrofolate biosynthetic process"/>
    <property type="evidence" value="ECO:0007669"/>
    <property type="project" value="UniProtKB-UniRule"/>
</dbReference>
<dbReference type="InterPro" id="IPR006156">
    <property type="entry name" value="Dihydroneopterin_aldolase"/>
</dbReference>
<evidence type="ECO:0000256" key="3">
    <source>
        <dbReference type="ARBA" id="ARBA00003313"/>
    </source>
</evidence>
<comment type="similarity">
    <text evidence="5 9">Belongs to the DHNA family.</text>
</comment>
<dbReference type="SUPFAM" id="SSF55620">
    <property type="entry name" value="Tetrahydrobiopterin biosynthesis enzymes-like"/>
    <property type="match status" value="1"/>
</dbReference>
<reference evidence="11 12" key="1">
    <citation type="submission" date="2020-08" db="EMBL/GenBank/DDBJ databases">
        <title>Genomic Encyclopedia of Type Strains, Phase IV (KMG-IV): sequencing the most valuable type-strain genomes for metagenomic binning, comparative biology and taxonomic classification.</title>
        <authorList>
            <person name="Goeker M."/>
        </authorList>
    </citation>
    <scope>NUCLEOTIDE SEQUENCE [LARGE SCALE GENOMIC DNA]</scope>
    <source>
        <strain evidence="11 12">DSM 19163</strain>
    </source>
</reference>
<evidence type="ECO:0000256" key="4">
    <source>
        <dbReference type="ARBA" id="ARBA00005013"/>
    </source>
</evidence>
<evidence type="ECO:0000256" key="5">
    <source>
        <dbReference type="ARBA" id="ARBA00005708"/>
    </source>
</evidence>
<dbReference type="RefSeq" id="WP_183673621.1">
    <property type="nucleotide sequence ID" value="NZ_CBCRYX010000006.1"/>
</dbReference>
<dbReference type="PANTHER" id="PTHR42844:SF1">
    <property type="entry name" value="DIHYDRONEOPTERIN ALDOLASE 1-RELATED"/>
    <property type="match status" value="1"/>
</dbReference>
<comment type="function">
    <text evidence="3">Catalyzes the conversion of 7,8-dihydroneopterin to 6-hydroxymethyl-7,8-dihydropterin. Can also catalyze the epimerization of carbon 2' of dihydroneopterin to dihydromonapterin.</text>
</comment>
<evidence type="ECO:0000313" key="11">
    <source>
        <dbReference type="EMBL" id="MBB5175887.1"/>
    </source>
</evidence>
<dbReference type="NCBIfam" id="TIGR00525">
    <property type="entry name" value="folB"/>
    <property type="match status" value="1"/>
</dbReference>